<dbReference type="HOGENOM" id="CLU_2425407_0_0_12"/>
<gene>
    <name evidence="2" type="ordered locus">SpiGrapes_1634</name>
</gene>
<protein>
    <submittedName>
        <fullName evidence="2">Uncharacterized protein</fullName>
    </submittedName>
</protein>
<dbReference type="Proteomes" id="UP000005632">
    <property type="component" value="Chromosome"/>
</dbReference>
<keyword evidence="3" id="KW-1185">Reference proteome</keyword>
<sequence>MIPADVKNVEVLPESPVPVPGHSLAATSDDEICRMFFSKHSLFNINFNIDFIFSKKTSPKKGGGFCGNPTRVPDTRTGAFSCSRQQPQKPV</sequence>
<name>G8QWE3_SPHPG</name>
<dbReference type="RefSeq" id="WP_014270289.1">
    <property type="nucleotide sequence ID" value="NC_016633.1"/>
</dbReference>
<dbReference type="EMBL" id="CP003155">
    <property type="protein sequence ID" value="AEV29441.1"/>
    <property type="molecule type" value="Genomic_DNA"/>
</dbReference>
<proteinExistence type="predicted"/>
<reference evidence="2 3" key="1">
    <citation type="submission" date="2011-11" db="EMBL/GenBank/DDBJ databases">
        <title>Complete sequence of Spirochaeta sp. grapes.</title>
        <authorList>
            <consortium name="US DOE Joint Genome Institute"/>
            <person name="Lucas S."/>
            <person name="Han J."/>
            <person name="Lapidus A."/>
            <person name="Cheng J.-F."/>
            <person name="Goodwin L."/>
            <person name="Pitluck S."/>
            <person name="Peters L."/>
            <person name="Ovchinnikova G."/>
            <person name="Munk A.C."/>
            <person name="Detter J.C."/>
            <person name="Han C."/>
            <person name="Tapia R."/>
            <person name="Land M."/>
            <person name="Hauser L."/>
            <person name="Kyrpides N."/>
            <person name="Ivanova N."/>
            <person name="Pagani I."/>
            <person name="Ritalahtilisa K."/>
            <person name="Loeffler F."/>
            <person name="Woyke T."/>
        </authorList>
    </citation>
    <scope>NUCLEOTIDE SEQUENCE [LARGE SCALE GENOMIC DNA]</scope>
    <source>
        <strain evidence="3">ATCC BAA-1885 / DSM 22778 / Grapes</strain>
    </source>
</reference>
<accession>G8QWE3</accession>
<evidence type="ECO:0000313" key="2">
    <source>
        <dbReference type="EMBL" id="AEV29441.1"/>
    </source>
</evidence>
<dbReference type="STRING" id="158190.SpiGrapes_1634"/>
<dbReference type="KEGG" id="sgp:SpiGrapes_1634"/>
<feature type="region of interest" description="Disordered" evidence="1">
    <location>
        <begin position="63"/>
        <end position="91"/>
    </location>
</feature>
<dbReference type="AlphaFoldDB" id="G8QWE3"/>
<evidence type="ECO:0000313" key="3">
    <source>
        <dbReference type="Proteomes" id="UP000005632"/>
    </source>
</evidence>
<evidence type="ECO:0000256" key="1">
    <source>
        <dbReference type="SAM" id="MobiDB-lite"/>
    </source>
</evidence>
<feature type="compositionally biased region" description="Polar residues" evidence="1">
    <location>
        <begin position="78"/>
        <end position="91"/>
    </location>
</feature>
<organism evidence="2 3">
    <name type="scientific">Sphaerochaeta pleomorpha (strain ATCC BAA-1885 / DSM 22778 / Grapes)</name>
    <dbReference type="NCBI Taxonomy" id="158190"/>
    <lineage>
        <taxon>Bacteria</taxon>
        <taxon>Pseudomonadati</taxon>
        <taxon>Spirochaetota</taxon>
        <taxon>Spirochaetia</taxon>
        <taxon>Spirochaetales</taxon>
        <taxon>Sphaerochaetaceae</taxon>
        <taxon>Sphaerochaeta</taxon>
    </lineage>
</organism>